<comment type="caution">
    <text evidence="1">The sequence shown here is derived from an EMBL/GenBank/DDBJ whole genome shotgun (WGS) entry which is preliminary data.</text>
</comment>
<name>A0ACB8Y573_ARCLA</name>
<sequence length="265" mass="29952">MADHMTSRNHRRMNGDLYKSLSEGDDAKNFIIDPSPTERISRVPILKEIQKQKHKSESAKKLATLLIENDTSWEATEPMSNQNRIKPHKYGGGATTAQQIKMHPETRDVDIVITSRTPDSPLLLATKSGCTEIVKKILEVYPQAIEHIDEDGRDILHVAIKYRRMDIYKAVINMKNPLTRLRGKIDKFGNSILHMVGLKVRDQKAEGDIRSPALVLRDDLLLFESVKKTILPIRAVESPEAMQQPTPPPQDPTTSFIESTTNPFV</sequence>
<evidence type="ECO:0000313" key="1">
    <source>
        <dbReference type="EMBL" id="KAI3680487.1"/>
    </source>
</evidence>
<keyword evidence="2" id="KW-1185">Reference proteome</keyword>
<organism evidence="1 2">
    <name type="scientific">Arctium lappa</name>
    <name type="common">Greater burdock</name>
    <name type="synonym">Lappa major</name>
    <dbReference type="NCBI Taxonomy" id="4217"/>
    <lineage>
        <taxon>Eukaryota</taxon>
        <taxon>Viridiplantae</taxon>
        <taxon>Streptophyta</taxon>
        <taxon>Embryophyta</taxon>
        <taxon>Tracheophyta</taxon>
        <taxon>Spermatophyta</taxon>
        <taxon>Magnoliopsida</taxon>
        <taxon>eudicotyledons</taxon>
        <taxon>Gunneridae</taxon>
        <taxon>Pentapetalae</taxon>
        <taxon>asterids</taxon>
        <taxon>campanulids</taxon>
        <taxon>Asterales</taxon>
        <taxon>Asteraceae</taxon>
        <taxon>Carduoideae</taxon>
        <taxon>Cardueae</taxon>
        <taxon>Arctiinae</taxon>
        <taxon>Arctium</taxon>
    </lineage>
</organism>
<accession>A0ACB8Y573</accession>
<dbReference type="Proteomes" id="UP001055879">
    <property type="component" value="Linkage Group LG13"/>
</dbReference>
<gene>
    <name evidence="1" type="ORF">L6452_35258</name>
</gene>
<reference evidence="1 2" key="2">
    <citation type="journal article" date="2022" name="Mol. Ecol. Resour.">
        <title>The genomes of chicory, endive, great burdock and yacon provide insights into Asteraceae paleo-polyploidization history and plant inulin production.</title>
        <authorList>
            <person name="Fan W."/>
            <person name="Wang S."/>
            <person name="Wang H."/>
            <person name="Wang A."/>
            <person name="Jiang F."/>
            <person name="Liu H."/>
            <person name="Zhao H."/>
            <person name="Xu D."/>
            <person name="Zhang Y."/>
        </authorList>
    </citation>
    <scope>NUCLEOTIDE SEQUENCE [LARGE SCALE GENOMIC DNA]</scope>
    <source>
        <strain evidence="2">cv. Niubang</strain>
    </source>
</reference>
<protein>
    <submittedName>
        <fullName evidence="1">Uncharacterized protein</fullName>
    </submittedName>
</protein>
<dbReference type="EMBL" id="CM042059">
    <property type="protein sequence ID" value="KAI3680487.1"/>
    <property type="molecule type" value="Genomic_DNA"/>
</dbReference>
<evidence type="ECO:0000313" key="2">
    <source>
        <dbReference type="Proteomes" id="UP001055879"/>
    </source>
</evidence>
<reference evidence="2" key="1">
    <citation type="journal article" date="2022" name="Mol. Ecol. Resour.">
        <title>The genomes of chicory, endive, great burdock and yacon provide insights into Asteraceae palaeo-polyploidization history and plant inulin production.</title>
        <authorList>
            <person name="Fan W."/>
            <person name="Wang S."/>
            <person name="Wang H."/>
            <person name="Wang A."/>
            <person name="Jiang F."/>
            <person name="Liu H."/>
            <person name="Zhao H."/>
            <person name="Xu D."/>
            <person name="Zhang Y."/>
        </authorList>
    </citation>
    <scope>NUCLEOTIDE SEQUENCE [LARGE SCALE GENOMIC DNA]</scope>
    <source>
        <strain evidence="2">cv. Niubang</strain>
    </source>
</reference>
<proteinExistence type="predicted"/>